<dbReference type="Gene3D" id="3.90.550.10">
    <property type="entry name" value="Spore Coat Polysaccharide Biosynthesis Protein SpsA, Chain A"/>
    <property type="match status" value="1"/>
</dbReference>
<dbReference type="Pfam" id="PF00535">
    <property type="entry name" value="Glycos_transf_2"/>
    <property type="match status" value="1"/>
</dbReference>
<protein>
    <submittedName>
        <fullName evidence="2">Glycosyltransferase</fullName>
    </submittedName>
</protein>
<dbReference type="Proteomes" id="UP000318669">
    <property type="component" value="Unassembled WGS sequence"/>
</dbReference>
<dbReference type="InterPro" id="IPR029044">
    <property type="entry name" value="Nucleotide-diphossugar_trans"/>
</dbReference>
<dbReference type="PANTHER" id="PTHR22916:SF67">
    <property type="entry name" value="COLANIC ACID BIOSYNTHESIS GLYCOSYL TRANSFERASE WCAE-RELATED"/>
    <property type="match status" value="1"/>
</dbReference>
<dbReference type="SUPFAM" id="SSF53448">
    <property type="entry name" value="Nucleotide-diphospho-sugar transferases"/>
    <property type="match status" value="1"/>
</dbReference>
<organism evidence="2 3">
    <name type="scientific">Flavobacterium gawalongense</name>
    <dbReference type="NCBI Taxonomy" id="2594432"/>
    <lineage>
        <taxon>Bacteria</taxon>
        <taxon>Pseudomonadati</taxon>
        <taxon>Bacteroidota</taxon>
        <taxon>Flavobacteriia</taxon>
        <taxon>Flavobacteriales</taxon>
        <taxon>Flavobacteriaceae</taxon>
        <taxon>Flavobacterium</taxon>
    </lineage>
</organism>
<dbReference type="CDD" id="cd06433">
    <property type="entry name" value="GT_2_WfgS_like"/>
    <property type="match status" value="1"/>
</dbReference>
<dbReference type="RefSeq" id="WP_144064362.1">
    <property type="nucleotide sequence ID" value="NZ_VJZL01000001.1"/>
</dbReference>
<comment type="caution">
    <text evidence="2">The sequence shown here is derived from an EMBL/GenBank/DDBJ whole genome shotgun (WGS) entry which is preliminary data.</text>
</comment>
<evidence type="ECO:0000313" key="3">
    <source>
        <dbReference type="Proteomes" id="UP000318669"/>
    </source>
</evidence>
<keyword evidence="2" id="KW-0808">Transferase</keyword>
<dbReference type="OrthoDB" id="9788101at2"/>
<dbReference type="GO" id="GO:0016758">
    <property type="term" value="F:hexosyltransferase activity"/>
    <property type="evidence" value="ECO:0007669"/>
    <property type="project" value="UniProtKB-ARBA"/>
</dbReference>
<accession>A0A553BZ05</accession>
<dbReference type="AlphaFoldDB" id="A0A553BZ05"/>
<reference evidence="2 3" key="1">
    <citation type="submission" date="2019-07" db="EMBL/GenBank/DDBJ databases">
        <title>Novel species of Flavobacterium.</title>
        <authorList>
            <person name="Liu Q."/>
            <person name="Xin Y.-H."/>
        </authorList>
    </citation>
    <scope>NUCLEOTIDE SEQUENCE [LARGE SCALE GENOMIC DNA]</scope>
    <source>
        <strain evidence="2 3">GSR22</strain>
    </source>
</reference>
<dbReference type="EMBL" id="VJZL01000001">
    <property type="protein sequence ID" value="TRX13393.1"/>
    <property type="molecule type" value="Genomic_DNA"/>
</dbReference>
<dbReference type="InterPro" id="IPR001173">
    <property type="entry name" value="Glyco_trans_2-like"/>
</dbReference>
<proteinExistence type="predicted"/>
<name>A0A553BZ05_9FLAO</name>
<evidence type="ECO:0000313" key="2">
    <source>
        <dbReference type="EMBL" id="TRX13393.1"/>
    </source>
</evidence>
<dbReference type="PANTHER" id="PTHR22916">
    <property type="entry name" value="GLYCOSYLTRANSFERASE"/>
    <property type="match status" value="1"/>
</dbReference>
<evidence type="ECO:0000259" key="1">
    <source>
        <dbReference type="Pfam" id="PF00535"/>
    </source>
</evidence>
<feature type="domain" description="Glycosyltransferase 2-like" evidence="1">
    <location>
        <begin position="10"/>
        <end position="135"/>
    </location>
</feature>
<sequence length="244" mass="28435">MNNIKSPLISIITVSYNAAWTIEETILSVINQNFVNYEYIIVDGGSTDGTVDIIKKYQHKITLWISEPDKGIYDAMNKGVKMVKGRFVYFLGGDDVFINNFVLGKTSDFLIDVNKVYYGNVIFKKRNVLYDGKFNSIKIVTRNISHQSIFYPRNVFNELNYNTKYKIYADYDLNLKLFNHVFFRFNYIPVTVALFNDEGGASGSNALDINFEADRLNIIKDNFSYLVFLYRFFRTKFANFLKKR</sequence>
<gene>
    <name evidence="2" type="ORF">FNW11_00570</name>
</gene>